<evidence type="ECO:0000256" key="1">
    <source>
        <dbReference type="ARBA" id="ARBA00006484"/>
    </source>
</evidence>
<protein>
    <submittedName>
        <fullName evidence="3">NAD(P)-dependent dehydrogenase (Short-subunit alcohol dehydrogenase family)</fullName>
    </submittedName>
</protein>
<dbReference type="PANTHER" id="PTHR24320:SF274">
    <property type="entry name" value="CHAIN DEHYDROGENASE, PUTATIVE (AFU_ORTHOLOGUE AFUA_4G00440)-RELATED"/>
    <property type="match status" value="1"/>
</dbReference>
<comment type="caution">
    <text evidence="3">The sequence shown here is derived from an EMBL/GenBank/DDBJ whole genome shotgun (WGS) entry which is preliminary data.</text>
</comment>
<dbReference type="InterPro" id="IPR002347">
    <property type="entry name" value="SDR_fam"/>
</dbReference>
<evidence type="ECO:0000313" key="4">
    <source>
        <dbReference type="Proteomes" id="UP000294927"/>
    </source>
</evidence>
<organism evidence="3 4">
    <name type="scientific">Actinophytocola oryzae</name>
    <dbReference type="NCBI Taxonomy" id="502181"/>
    <lineage>
        <taxon>Bacteria</taxon>
        <taxon>Bacillati</taxon>
        <taxon>Actinomycetota</taxon>
        <taxon>Actinomycetes</taxon>
        <taxon>Pseudonocardiales</taxon>
        <taxon>Pseudonocardiaceae</taxon>
    </lineage>
</organism>
<proteinExistence type="inferred from homology"/>
<dbReference type="PANTHER" id="PTHR24320">
    <property type="entry name" value="RETINOL DEHYDROGENASE"/>
    <property type="match status" value="1"/>
</dbReference>
<dbReference type="SUPFAM" id="SSF51735">
    <property type="entry name" value="NAD(P)-binding Rossmann-fold domains"/>
    <property type="match status" value="1"/>
</dbReference>
<dbReference type="InterPro" id="IPR036291">
    <property type="entry name" value="NAD(P)-bd_dom_sf"/>
</dbReference>
<dbReference type="Gene3D" id="3.40.50.720">
    <property type="entry name" value="NAD(P)-binding Rossmann-like Domain"/>
    <property type="match status" value="1"/>
</dbReference>
<dbReference type="Proteomes" id="UP000294927">
    <property type="component" value="Unassembled WGS sequence"/>
</dbReference>
<dbReference type="Pfam" id="PF13561">
    <property type="entry name" value="adh_short_C2"/>
    <property type="match status" value="1"/>
</dbReference>
<dbReference type="EMBL" id="SOCP01000004">
    <property type="protein sequence ID" value="TDV53872.1"/>
    <property type="molecule type" value="Genomic_DNA"/>
</dbReference>
<evidence type="ECO:0000313" key="3">
    <source>
        <dbReference type="EMBL" id="TDV53872.1"/>
    </source>
</evidence>
<gene>
    <name evidence="3" type="ORF">CLV71_104340</name>
</gene>
<keyword evidence="2" id="KW-0560">Oxidoreductase</keyword>
<name>A0A4R7VVH5_9PSEU</name>
<accession>A0A4R7VVH5</accession>
<reference evidence="3 4" key="1">
    <citation type="submission" date="2019-03" db="EMBL/GenBank/DDBJ databases">
        <title>Genomic Encyclopedia of Archaeal and Bacterial Type Strains, Phase II (KMG-II): from individual species to whole genera.</title>
        <authorList>
            <person name="Goeker M."/>
        </authorList>
    </citation>
    <scope>NUCLEOTIDE SEQUENCE [LARGE SCALE GENOMIC DNA]</scope>
    <source>
        <strain evidence="3 4">DSM 45499</strain>
    </source>
</reference>
<dbReference type="AlphaFoldDB" id="A0A4R7VVH5"/>
<dbReference type="GO" id="GO:0016491">
    <property type="term" value="F:oxidoreductase activity"/>
    <property type="evidence" value="ECO:0007669"/>
    <property type="project" value="UniProtKB-KW"/>
</dbReference>
<comment type="similarity">
    <text evidence="1">Belongs to the short-chain dehydrogenases/reductases (SDR) family.</text>
</comment>
<evidence type="ECO:0000256" key="2">
    <source>
        <dbReference type="ARBA" id="ARBA00023002"/>
    </source>
</evidence>
<keyword evidence="4" id="KW-1185">Reference proteome</keyword>
<sequence length="232" mass="24889">MTAGRLLIEEGHEVVLHARDTSRDPGIAEVVVGDFSSMAEVRSVAAQADALGPFDAVIHNVAVGYQERRRTVTEDGFALVFAVNVLAPYLLTASMARPSRLVYLSSGMHRGGDPSLVDLQWERRRWSGSQAYSDSKFWDVVLAFALARRWPATPSNAVDPGWVATRMGGAGAPDDLTQGSVTQVRLALGQLGGTGGYLYHLTRVNSHPAASDPALQDAFLARCAELTGTPIE</sequence>